<evidence type="ECO:0000313" key="7">
    <source>
        <dbReference type="Proteomes" id="UP000254640"/>
    </source>
</evidence>
<dbReference type="EC" id="2.6.1.88" evidence="6"/>
<dbReference type="PANTHER" id="PTHR43807">
    <property type="entry name" value="FI04487P"/>
    <property type="match status" value="1"/>
</dbReference>
<keyword evidence="7" id="KW-1185">Reference proteome</keyword>
<proteinExistence type="predicted"/>
<evidence type="ECO:0000313" key="6">
    <source>
        <dbReference type="EMBL" id="SUB18241.1"/>
    </source>
</evidence>
<evidence type="ECO:0000256" key="3">
    <source>
        <dbReference type="ARBA" id="ARBA00022679"/>
    </source>
</evidence>
<keyword evidence="4" id="KW-0663">Pyridoxal phosphate</keyword>
<comment type="cofactor">
    <cofactor evidence="1">
        <name>pyridoxal 5'-phosphate</name>
        <dbReference type="ChEBI" id="CHEBI:597326"/>
    </cofactor>
</comment>
<dbReference type="Pfam" id="PF00155">
    <property type="entry name" value="Aminotran_1_2"/>
    <property type="match status" value="1"/>
</dbReference>
<sequence length="116" mass="12748">MTQHNLIPESKLPLLGTTIFSQMSALAQQHNAINLSQGFPDFSGPDYLQQRLAYHVSQGANQYAPMTGALPLREAIAEKTARLYDYRPDVETEITVTAGATEALYAAITALVRARR</sequence>
<reference evidence="6 7" key="1">
    <citation type="submission" date="2018-06" db="EMBL/GenBank/DDBJ databases">
        <authorList>
            <consortium name="Pathogen Informatics"/>
            <person name="Doyle S."/>
        </authorList>
    </citation>
    <scope>NUCLEOTIDE SEQUENCE [LARGE SCALE GENOMIC DNA]</scope>
    <source>
        <strain evidence="6 7">NCTC9381</strain>
    </source>
</reference>
<dbReference type="InterPro" id="IPR015422">
    <property type="entry name" value="PyrdxlP-dep_Trfase_small"/>
</dbReference>
<organism evidence="6 7">
    <name type="scientific">Enterobacter agglomerans</name>
    <name type="common">Erwinia herbicola</name>
    <name type="synonym">Pantoea agglomerans</name>
    <dbReference type="NCBI Taxonomy" id="549"/>
    <lineage>
        <taxon>Bacteria</taxon>
        <taxon>Pseudomonadati</taxon>
        <taxon>Pseudomonadota</taxon>
        <taxon>Gammaproteobacteria</taxon>
        <taxon>Enterobacterales</taxon>
        <taxon>Erwiniaceae</taxon>
        <taxon>Pantoea</taxon>
        <taxon>Pantoea agglomerans group</taxon>
    </lineage>
</organism>
<dbReference type="SUPFAM" id="SSF53383">
    <property type="entry name" value="PLP-dependent transferases"/>
    <property type="match status" value="1"/>
</dbReference>
<dbReference type="GO" id="GO:0005737">
    <property type="term" value="C:cytoplasm"/>
    <property type="evidence" value="ECO:0007669"/>
    <property type="project" value="TreeGrafter"/>
</dbReference>
<evidence type="ECO:0000256" key="2">
    <source>
        <dbReference type="ARBA" id="ARBA00022576"/>
    </source>
</evidence>
<evidence type="ECO:0000256" key="4">
    <source>
        <dbReference type="ARBA" id="ARBA00022898"/>
    </source>
</evidence>
<dbReference type="Gene3D" id="3.90.1150.10">
    <property type="entry name" value="Aspartate Aminotransferase, domain 1"/>
    <property type="match status" value="1"/>
</dbReference>
<dbReference type="InterPro" id="IPR015421">
    <property type="entry name" value="PyrdxlP-dep_Trfase_major"/>
</dbReference>
<keyword evidence="2 6" id="KW-0032">Aminotransferase</keyword>
<dbReference type="Proteomes" id="UP000254640">
    <property type="component" value="Unassembled WGS sequence"/>
</dbReference>
<feature type="domain" description="Aminotransferase class I/classII large" evidence="5">
    <location>
        <begin position="32"/>
        <end position="111"/>
    </location>
</feature>
<dbReference type="GO" id="GO:0016212">
    <property type="term" value="F:kynurenine-oxoglutarate transaminase activity"/>
    <property type="evidence" value="ECO:0007669"/>
    <property type="project" value="TreeGrafter"/>
</dbReference>
<dbReference type="EMBL" id="UGSO01000001">
    <property type="protein sequence ID" value="SUB18241.1"/>
    <property type="molecule type" value="Genomic_DNA"/>
</dbReference>
<dbReference type="InterPro" id="IPR004839">
    <property type="entry name" value="Aminotransferase_I/II_large"/>
</dbReference>
<dbReference type="GO" id="GO:0010326">
    <property type="term" value="F:methionine-oxo-acid transaminase activity"/>
    <property type="evidence" value="ECO:0007669"/>
    <property type="project" value="UniProtKB-EC"/>
</dbReference>
<gene>
    <name evidence="6" type="primary">ybdL_2</name>
    <name evidence="6" type="ORF">NCTC9381_04188</name>
</gene>
<protein>
    <submittedName>
        <fullName evidence="6">Methionine aminotransferase</fullName>
        <ecNumber evidence="6">2.6.1.88</ecNumber>
    </submittedName>
</protein>
<evidence type="ECO:0000256" key="1">
    <source>
        <dbReference type="ARBA" id="ARBA00001933"/>
    </source>
</evidence>
<dbReference type="AlphaFoldDB" id="A0A379AKA3"/>
<dbReference type="GO" id="GO:0030170">
    <property type="term" value="F:pyridoxal phosphate binding"/>
    <property type="evidence" value="ECO:0007669"/>
    <property type="project" value="InterPro"/>
</dbReference>
<dbReference type="InterPro" id="IPR051326">
    <property type="entry name" value="Kynurenine-oxoglutarate_AT"/>
</dbReference>
<dbReference type="InterPro" id="IPR015424">
    <property type="entry name" value="PyrdxlP-dep_Trfase"/>
</dbReference>
<dbReference type="PANTHER" id="PTHR43807:SF20">
    <property type="entry name" value="FI04487P"/>
    <property type="match status" value="1"/>
</dbReference>
<name>A0A379AKA3_ENTAG</name>
<keyword evidence="3 6" id="KW-0808">Transferase</keyword>
<dbReference type="Gene3D" id="3.40.640.10">
    <property type="entry name" value="Type I PLP-dependent aspartate aminotransferase-like (Major domain)"/>
    <property type="match status" value="1"/>
</dbReference>
<evidence type="ECO:0000259" key="5">
    <source>
        <dbReference type="Pfam" id="PF00155"/>
    </source>
</evidence>
<accession>A0A379AKA3</accession>